<dbReference type="AlphaFoldDB" id="A0AAE1RQ79"/>
<organism evidence="1 2">
    <name type="scientific">Anisodus tanguticus</name>
    <dbReference type="NCBI Taxonomy" id="243964"/>
    <lineage>
        <taxon>Eukaryota</taxon>
        <taxon>Viridiplantae</taxon>
        <taxon>Streptophyta</taxon>
        <taxon>Embryophyta</taxon>
        <taxon>Tracheophyta</taxon>
        <taxon>Spermatophyta</taxon>
        <taxon>Magnoliopsida</taxon>
        <taxon>eudicotyledons</taxon>
        <taxon>Gunneridae</taxon>
        <taxon>Pentapetalae</taxon>
        <taxon>asterids</taxon>
        <taxon>lamiids</taxon>
        <taxon>Solanales</taxon>
        <taxon>Solanaceae</taxon>
        <taxon>Solanoideae</taxon>
        <taxon>Hyoscyameae</taxon>
        <taxon>Anisodus</taxon>
    </lineage>
</organism>
<sequence length="403" mass="46047">MSRRQKYEKAEVIIKELGLERYVSYFRVIAVLIAVRRREVMLVFIKDFIKYLRSGLRTKQLISPTRSYPRREQIAPTRARILGRRALPDHEESCSEQPQATVYQKYRSLQSYKTMEVDAYTVPKGQEIVNLFLSSIIPGLPLDFEIKFMRHSSFFNTGNPHSTFSKSFPKSWETWTKIEESKGSAGPAFSFSVKGEEKNLIASDSSILMKSIGTLCFMTLKNPNSSQALTTRFLESGLERSITGTSLKNEGDLQEFLTIGKCSIAVTFHESISQLSFRIIVLDSKGRFYIQVAYGKHKRCLENDEHDNKLKITEFILHPCINCLVGKGYLSSIATDHEDSLCSIIVSREEKKKSIKRGGKRNIKAPYLILVHVYNIVNPIPRSTVHYTHPHSTTTRYSGILKK</sequence>
<dbReference type="Proteomes" id="UP001291623">
    <property type="component" value="Unassembled WGS sequence"/>
</dbReference>
<proteinExistence type="predicted"/>
<evidence type="ECO:0000313" key="2">
    <source>
        <dbReference type="Proteomes" id="UP001291623"/>
    </source>
</evidence>
<gene>
    <name evidence="1" type="ORF">RND71_024288</name>
</gene>
<dbReference type="EMBL" id="JAVYJV010000013">
    <property type="protein sequence ID" value="KAK4355317.1"/>
    <property type="molecule type" value="Genomic_DNA"/>
</dbReference>
<accession>A0AAE1RQ79</accession>
<comment type="caution">
    <text evidence="1">The sequence shown here is derived from an EMBL/GenBank/DDBJ whole genome shotgun (WGS) entry which is preliminary data.</text>
</comment>
<reference evidence="1" key="1">
    <citation type="submission" date="2023-12" db="EMBL/GenBank/DDBJ databases">
        <title>Genome assembly of Anisodus tanguticus.</title>
        <authorList>
            <person name="Wang Y.-J."/>
        </authorList>
    </citation>
    <scope>NUCLEOTIDE SEQUENCE</scope>
    <source>
        <strain evidence="1">KB-2021</strain>
        <tissue evidence="1">Leaf</tissue>
    </source>
</reference>
<protein>
    <submittedName>
        <fullName evidence="1">Uncharacterized protein</fullName>
    </submittedName>
</protein>
<name>A0AAE1RQ79_9SOLA</name>
<evidence type="ECO:0000313" key="1">
    <source>
        <dbReference type="EMBL" id="KAK4355317.1"/>
    </source>
</evidence>
<keyword evidence="2" id="KW-1185">Reference proteome</keyword>